<dbReference type="OrthoDB" id="10617369at2759"/>
<sequence length="190" mass="22044">MAAIDHASGHWRAGYRPTALEKFLHILAFSRRHADRQTSSRSKVDFTTPTRKQYVKLHWKKPELEKIRKTKQSLHRAKGGNFKEAIIHEITSAVVDLSSAAISKQSFIRLRRKVDFNELRAKHALIDCFQIDRGKLLVRQPERRVSFELESSWPEKENELSAVQKCQQQLDLIGVADWQLSTGKYLHCEL</sequence>
<organism evidence="1 2">
    <name type="scientific">Trichinella papuae</name>
    <dbReference type="NCBI Taxonomy" id="268474"/>
    <lineage>
        <taxon>Eukaryota</taxon>
        <taxon>Metazoa</taxon>
        <taxon>Ecdysozoa</taxon>
        <taxon>Nematoda</taxon>
        <taxon>Enoplea</taxon>
        <taxon>Dorylaimia</taxon>
        <taxon>Trichinellida</taxon>
        <taxon>Trichinellidae</taxon>
        <taxon>Trichinella</taxon>
    </lineage>
</organism>
<dbReference type="EMBL" id="JYDO01000151">
    <property type="protein sequence ID" value="KRZ68884.1"/>
    <property type="molecule type" value="Genomic_DNA"/>
</dbReference>
<name>A0A0V1MAI8_9BILA</name>
<dbReference type="AlphaFoldDB" id="A0A0V1MAI8"/>
<evidence type="ECO:0000313" key="2">
    <source>
        <dbReference type="Proteomes" id="UP000054843"/>
    </source>
</evidence>
<evidence type="ECO:0000313" key="1">
    <source>
        <dbReference type="EMBL" id="KRZ68884.1"/>
    </source>
</evidence>
<protein>
    <submittedName>
        <fullName evidence="1">Uncharacterized protein</fullName>
    </submittedName>
</protein>
<proteinExistence type="predicted"/>
<reference evidence="1 2" key="1">
    <citation type="submission" date="2015-01" db="EMBL/GenBank/DDBJ databases">
        <title>Evolution of Trichinella species and genotypes.</title>
        <authorList>
            <person name="Korhonen P.K."/>
            <person name="Edoardo P."/>
            <person name="Giuseppe L.R."/>
            <person name="Gasser R.B."/>
        </authorList>
    </citation>
    <scope>NUCLEOTIDE SEQUENCE [LARGE SCALE GENOMIC DNA]</scope>
    <source>
        <strain evidence="1">ISS1980</strain>
    </source>
</reference>
<accession>A0A0V1MAI8</accession>
<gene>
    <name evidence="1" type="ORF">T10_6229</name>
</gene>
<comment type="caution">
    <text evidence="1">The sequence shown here is derived from an EMBL/GenBank/DDBJ whole genome shotgun (WGS) entry which is preliminary data.</text>
</comment>
<keyword evidence="2" id="KW-1185">Reference proteome</keyword>
<dbReference type="Proteomes" id="UP000054843">
    <property type="component" value="Unassembled WGS sequence"/>
</dbReference>